<evidence type="ECO:0000256" key="21">
    <source>
        <dbReference type="ARBA" id="ARBA00048494"/>
    </source>
</evidence>
<comment type="subcellular location">
    <subcellularLocation>
        <location evidence="3">Cell membrane</location>
        <topology evidence="3">Lipid-anchor</topology>
        <topology evidence="3">GPI-anchor</topology>
    </subcellularLocation>
    <subcellularLocation>
        <location evidence="2">Secreted</location>
        <location evidence="2">Cell wall</location>
    </subcellularLocation>
</comment>
<protein>
    <recommendedName>
        <fullName evidence="20">chitin deacetylase</fullName>
        <ecNumber evidence="20">3.5.1.41</ecNumber>
    </recommendedName>
</protein>
<keyword evidence="12" id="KW-0146">Chitin degradation</keyword>
<evidence type="ECO:0000313" key="25">
    <source>
        <dbReference type="EMBL" id="WFC96387.1"/>
    </source>
</evidence>
<evidence type="ECO:0000256" key="7">
    <source>
        <dbReference type="ARBA" id="ARBA00022525"/>
    </source>
</evidence>
<keyword evidence="10" id="KW-0732">Signal</keyword>
<keyword evidence="23" id="KW-1133">Transmembrane helix</keyword>
<keyword evidence="5" id="KW-1003">Cell membrane</keyword>
<evidence type="ECO:0000256" key="11">
    <source>
        <dbReference type="ARBA" id="ARBA00022801"/>
    </source>
</evidence>
<evidence type="ECO:0000256" key="17">
    <source>
        <dbReference type="ARBA" id="ARBA00023288"/>
    </source>
</evidence>
<dbReference type="SUPFAM" id="SSF88713">
    <property type="entry name" value="Glycoside hydrolase/deacetylase"/>
    <property type="match status" value="1"/>
</dbReference>
<feature type="region of interest" description="Disordered" evidence="22">
    <location>
        <begin position="348"/>
        <end position="390"/>
    </location>
</feature>
<evidence type="ECO:0000256" key="1">
    <source>
        <dbReference type="ARBA" id="ARBA00001941"/>
    </source>
</evidence>
<dbReference type="FunFam" id="3.20.20.370:FF:000004">
    <property type="entry name" value="Related to Chitin deacetylase"/>
    <property type="match status" value="1"/>
</dbReference>
<reference evidence="25" key="1">
    <citation type="submission" date="2023-03" db="EMBL/GenBank/DDBJ databases">
        <title>Mating type loci evolution in Malassezia.</title>
        <authorList>
            <person name="Coelho M.A."/>
        </authorList>
    </citation>
    <scope>NUCLEOTIDE SEQUENCE</scope>
    <source>
        <strain evidence="25">CBS 14135</strain>
    </source>
</reference>
<evidence type="ECO:0000256" key="14">
    <source>
        <dbReference type="ARBA" id="ARBA00023180"/>
    </source>
</evidence>
<evidence type="ECO:0000256" key="10">
    <source>
        <dbReference type="ARBA" id="ARBA00022729"/>
    </source>
</evidence>
<keyword evidence="7" id="KW-0964">Secreted</keyword>
<dbReference type="CDD" id="cd10952">
    <property type="entry name" value="CE4_MrCDA_like"/>
    <property type="match status" value="1"/>
</dbReference>
<dbReference type="InterPro" id="IPR002509">
    <property type="entry name" value="NODB_dom"/>
</dbReference>
<evidence type="ECO:0000256" key="4">
    <source>
        <dbReference type="ARBA" id="ARBA00010973"/>
    </source>
</evidence>
<feature type="region of interest" description="Disordered" evidence="22">
    <location>
        <begin position="488"/>
        <end position="513"/>
    </location>
</feature>
<evidence type="ECO:0000256" key="3">
    <source>
        <dbReference type="ARBA" id="ARBA00004609"/>
    </source>
</evidence>
<keyword evidence="15" id="KW-0119">Carbohydrate metabolism</keyword>
<dbReference type="AlphaFoldDB" id="A0AAF0DVW0"/>
<dbReference type="Proteomes" id="UP001216638">
    <property type="component" value="Chromosome 3"/>
</dbReference>
<evidence type="ECO:0000256" key="5">
    <source>
        <dbReference type="ARBA" id="ARBA00022475"/>
    </source>
</evidence>
<feature type="domain" description="NodB homology" evidence="24">
    <location>
        <begin position="96"/>
        <end position="283"/>
    </location>
</feature>
<dbReference type="GO" id="GO:0004099">
    <property type="term" value="F:chitin deacetylase activity"/>
    <property type="evidence" value="ECO:0007669"/>
    <property type="project" value="UniProtKB-EC"/>
</dbReference>
<dbReference type="Gene3D" id="3.20.20.370">
    <property type="entry name" value="Glycoside hydrolase/deacetylase"/>
    <property type="match status" value="1"/>
</dbReference>
<comment type="catalytic activity">
    <reaction evidence="21">
        <text>[(1-&gt;4)-N-acetyl-beta-D-glucosaminyl](n) + n H2O = chitosan + n acetate</text>
        <dbReference type="Rhea" id="RHEA:10464"/>
        <dbReference type="Rhea" id="RHEA-COMP:9593"/>
        <dbReference type="Rhea" id="RHEA-COMP:9597"/>
        <dbReference type="ChEBI" id="CHEBI:15377"/>
        <dbReference type="ChEBI" id="CHEBI:17029"/>
        <dbReference type="ChEBI" id="CHEBI:30089"/>
        <dbReference type="ChEBI" id="CHEBI:57704"/>
        <dbReference type="EC" id="3.5.1.41"/>
    </reaction>
    <physiologicalReaction direction="left-to-right" evidence="21">
        <dbReference type="Rhea" id="RHEA:10465"/>
    </physiologicalReaction>
</comment>
<evidence type="ECO:0000256" key="20">
    <source>
        <dbReference type="ARBA" id="ARBA00024056"/>
    </source>
</evidence>
<evidence type="ECO:0000256" key="8">
    <source>
        <dbReference type="ARBA" id="ARBA00022622"/>
    </source>
</evidence>
<keyword evidence="19" id="KW-0624">Polysaccharide degradation</keyword>
<dbReference type="GO" id="GO:0006032">
    <property type="term" value="P:chitin catabolic process"/>
    <property type="evidence" value="ECO:0007669"/>
    <property type="project" value="UniProtKB-KW"/>
</dbReference>
<dbReference type="GO" id="GO:0000272">
    <property type="term" value="P:polysaccharide catabolic process"/>
    <property type="evidence" value="ECO:0007669"/>
    <property type="project" value="UniProtKB-KW"/>
</dbReference>
<dbReference type="EMBL" id="CP119953">
    <property type="protein sequence ID" value="WFC96387.1"/>
    <property type="molecule type" value="Genomic_DNA"/>
</dbReference>
<dbReference type="PANTHER" id="PTHR10587:SF98">
    <property type="entry name" value="CHITIN DEACETYLASE"/>
    <property type="match status" value="1"/>
</dbReference>
<dbReference type="GO" id="GO:0046872">
    <property type="term" value="F:metal ion binding"/>
    <property type="evidence" value="ECO:0007669"/>
    <property type="project" value="UniProtKB-KW"/>
</dbReference>
<dbReference type="PANTHER" id="PTHR10587">
    <property type="entry name" value="GLYCOSYL TRANSFERASE-RELATED"/>
    <property type="match status" value="1"/>
</dbReference>
<dbReference type="InterPro" id="IPR011330">
    <property type="entry name" value="Glyco_hydro/deAcase_b/a-brl"/>
</dbReference>
<feature type="compositionally biased region" description="Polar residues" evidence="22">
    <location>
        <begin position="348"/>
        <end position="376"/>
    </location>
</feature>
<keyword evidence="18" id="KW-0961">Cell wall biogenesis/degradation</keyword>
<dbReference type="Pfam" id="PF01522">
    <property type="entry name" value="Polysacc_deac_1"/>
    <property type="match status" value="1"/>
</dbReference>
<comment type="cofactor">
    <cofactor evidence="1">
        <name>Co(2+)</name>
        <dbReference type="ChEBI" id="CHEBI:48828"/>
    </cofactor>
</comment>
<keyword evidence="6" id="KW-0134">Cell wall</keyword>
<keyword evidence="17" id="KW-0449">Lipoprotein</keyword>
<feature type="transmembrane region" description="Helical" evidence="23">
    <location>
        <begin position="552"/>
        <end position="571"/>
    </location>
</feature>
<sequence>MGQLLKQNVFPKADKIASIQHGDSEAQQVWQDIQNSNIIPSDVQVKQDNTDGEHYGVEDSSYNSDSDPDCWWTASGCKKPKHSNIPQDLYQCPEPNTWGLTFDDGPNCSHNAFYDFLLQNNLKATMFYIGSNVVNWPLQAQRGIVDGHDICLHTWSHRYMTTLSNEQVFAELYYTAKAIKIATGVTPTCWRPPFGDTDDRVRAIAAGLGLRTILWEEDTDDWNITPSGSQPTQKIDQNYQKIIHKASSESPIVLTHEIDQYTMGEFQKMYGQVKNAYKNIVPVSACQNVTHPYPEDITYPAFFQYINGGKATGLPDGNTIQVNANATYTPVALSLQKTGFAVTNQTVSTTSKDTNGTKNGSIGVTETAQSEQTTLSVPMPDTAGAKDANQSVDAKDLRKMLGLVKDVLKQTSMERKDQVSLLSALHSDTDAFHLLGDSSQATTASKELADALSMEFRMEKISLEDAQYADRLDAIRKRLGALATEVMQEASTNEAEDRTSEEPDVPSTSSRSTPWPRYYTQIFRVAACLLMLVIVGLRFLRFYADYMATYTYYDPFYPFLFPAPSLMLAYLPTDVYYNVPFTTTSKDAITGHIAPLDAIWAD</sequence>
<evidence type="ECO:0000256" key="12">
    <source>
        <dbReference type="ARBA" id="ARBA00023024"/>
    </source>
</evidence>
<dbReference type="GO" id="GO:0009272">
    <property type="term" value="P:fungal-type cell wall biogenesis"/>
    <property type="evidence" value="ECO:0007669"/>
    <property type="project" value="UniProtKB-ARBA"/>
</dbReference>
<evidence type="ECO:0000256" key="18">
    <source>
        <dbReference type="ARBA" id="ARBA00023316"/>
    </source>
</evidence>
<evidence type="ECO:0000256" key="9">
    <source>
        <dbReference type="ARBA" id="ARBA00022723"/>
    </source>
</evidence>
<dbReference type="GO" id="GO:0098552">
    <property type="term" value="C:side of membrane"/>
    <property type="evidence" value="ECO:0007669"/>
    <property type="project" value="UniProtKB-KW"/>
</dbReference>
<keyword evidence="9" id="KW-0479">Metal-binding</keyword>
<keyword evidence="16" id="KW-0170">Cobalt</keyword>
<evidence type="ECO:0000313" key="26">
    <source>
        <dbReference type="Proteomes" id="UP001216638"/>
    </source>
</evidence>
<evidence type="ECO:0000259" key="24">
    <source>
        <dbReference type="PROSITE" id="PS51677"/>
    </source>
</evidence>
<dbReference type="PROSITE" id="PS51677">
    <property type="entry name" value="NODB"/>
    <property type="match status" value="1"/>
</dbReference>
<keyword evidence="13 23" id="KW-0472">Membrane</keyword>
<evidence type="ECO:0000256" key="16">
    <source>
        <dbReference type="ARBA" id="ARBA00023285"/>
    </source>
</evidence>
<evidence type="ECO:0000256" key="22">
    <source>
        <dbReference type="SAM" id="MobiDB-lite"/>
    </source>
</evidence>
<evidence type="ECO:0000256" key="2">
    <source>
        <dbReference type="ARBA" id="ARBA00004191"/>
    </source>
</evidence>
<name>A0AAF0DVW0_9BASI</name>
<dbReference type="GO" id="GO:0071555">
    <property type="term" value="P:cell wall organization"/>
    <property type="evidence" value="ECO:0007669"/>
    <property type="project" value="UniProtKB-KW"/>
</dbReference>
<comment type="similarity">
    <text evidence="4">Belongs to the polysaccharide deacetylase family.</text>
</comment>
<dbReference type="EC" id="3.5.1.41" evidence="20"/>
<proteinExistence type="inferred from homology"/>
<keyword evidence="26" id="KW-1185">Reference proteome</keyword>
<keyword evidence="8" id="KW-0336">GPI-anchor</keyword>
<keyword evidence="23" id="KW-0812">Transmembrane</keyword>
<organism evidence="25 26">
    <name type="scientific">Malassezia brasiliensis</name>
    <dbReference type="NCBI Taxonomy" id="1821822"/>
    <lineage>
        <taxon>Eukaryota</taxon>
        <taxon>Fungi</taxon>
        <taxon>Dikarya</taxon>
        <taxon>Basidiomycota</taxon>
        <taxon>Ustilaginomycotina</taxon>
        <taxon>Malasseziomycetes</taxon>
        <taxon>Malasseziales</taxon>
        <taxon>Malasseziaceae</taxon>
        <taxon>Malassezia</taxon>
    </lineage>
</organism>
<evidence type="ECO:0000256" key="13">
    <source>
        <dbReference type="ARBA" id="ARBA00023136"/>
    </source>
</evidence>
<evidence type="ECO:0000256" key="19">
    <source>
        <dbReference type="ARBA" id="ARBA00023326"/>
    </source>
</evidence>
<dbReference type="GO" id="GO:0005886">
    <property type="term" value="C:plasma membrane"/>
    <property type="evidence" value="ECO:0007669"/>
    <property type="project" value="UniProtKB-SubCell"/>
</dbReference>
<feature type="transmembrane region" description="Helical" evidence="23">
    <location>
        <begin position="518"/>
        <end position="540"/>
    </location>
</feature>
<evidence type="ECO:0000256" key="15">
    <source>
        <dbReference type="ARBA" id="ARBA00023277"/>
    </source>
</evidence>
<keyword evidence="14" id="KW-0325">Glycoprotein</keyword>
<evidence type="ECO:0000256" key="23">
    <source>
        <dbReference type="SAM" id="Phobius"/>
    </source>
</evidence>
<accession>A0AAF0DVW0</accession>
<dbReference type="InterPro" id="IPR050248">
    <property type="entry name" value="Polysacc_deacetylase_ArnD"/>
</dbReference>
<gene>
    <name evidence="25" type="ORF">MBRA1_003044</name>
</gene>
<evidence type="ECO:0000256" key="6">
    <source>
        <dbReference type="ARBA" id="ARBA00022512"/>
    </source>
</evidence>
<keyword evidence="11" id="KW-0378">Hydrolase</keyword>